<protein>
    <submittedName>
        <fullName evidence="3">TadE/TadG family type IV pilus assembly protein</fullName>
    </submittedName>
</protein>
<reference evidence="3 4" key="1">
    <citation type="submission" date="2024-04" db="EMBL/GenBank/DDBJ databases">
        <title>Complete genome sequence of Nguyenibacter vanlangesis HBCM-1154, a strain capable of nitrogen fixation, IAA production, and phosphorus solubilization isolated from sugarcane soil.</title>
        <authorList>
            <person name="MY HANH P."/>
        </authorList>
    </citation>
    <scope>NUCLEOTIDE SEQUENCE [LARGE SCALE GENOMIC DNA]</scope>
    <source>
        <strain evidence="3 4">HBCM 1154</strain>
    </source>
</reference>
<dbReference type="EMBL" id="CP152276">
    <property type="protein sequence ID" value="XAE43223.1"/>
    <property type="molecule type" value="Genomic_DNA"/>
</dbReference>
<keyword evidence="1" id="KW-0472">Membrane</keyword>
<dbReference type="InterPro" id="IPR012495">
    <property type="entry name" value="TadE-like_dom"/>
</dbReference>
<gene>
    <name evidence="3" type="ORF">AAC691_01765</name>
</gene>
<dbReference type="Proteomes" id="UP001449795">
    <property type="component" value="Chromosome"/>
</dbReference>
<accession>A0ABZ3D615</accession>
<organism evidence="3 4">
    <name type="scientific">Nguyenibacter vanlangensis</name>
    <dbReference type="NCBI Taxonomy" id="1216886"/>
    <lineage>
        <taxon>Bacteria</taxon>
        <taxon>Pseudomonadati</taxon>
        <taxon>Pseudomonadota</taxon>
        <taxon>Alphaproteobacteria</taxon>
        <taxon>Acetobacterales</taxon>
        <taxon>Acetobacteraceae</taxon>
        <taxon>Nguyenibacter</taxon>
    </lineage>
</organism>
<name>A0ABZ3D615_9PROT</name>
<keyword evidence="1" id="KW-0812">Transmembrane</keyword>
<sequence>MMPGRARGHARAGVAAVEFALTAPLLLIILAGVSDFPLALWDRIAMAAAVEGGANYAFAMEQNASGNNGSVSPADVRNAVLASSSLANLTVTVSAPGTHCVQSGQGNTPPVTTLTAGTPGTPCADTTMPGTYMTISASYSYAPLMPFFAMLASTTLQENAIVRLQ</sequence>
<dbReference type="RefSeq" id="WP_342628744.1">
    <property type="nucleotide sequence ID" value="NZ_CP152276.1"/>
</dbReference>
<evidence type="ECO:0000256" key="1">
    <source>
        <dbReference type="SAM" id="Phobius"/>
    </source>
</evidence>
<evidence type="ECO:0000313" key="4">
    <source>
        <dbReference type="Proteomes" id="UP001449795"/>
    </source>
</evidence>
<proteinExistence type="predicted"/>
<evidence type="ECO:0000313" key="3">
    <source>
        <dbReference type="EMBL" id="XAE43223.1"/>
    </source>
</evidence>
<dbReference type="Pfam" id="PF07811">
    <property type="entry name" value="TadE"/>
    <property type="match status" value="1"/>
</dbReference>
<keyword evidence="4" id="KW-1185">Reference proteome</keyword>
<keyword evidence="1" id="KW-1133">Transmembrane helix</keyword>
<feature type="transmembrane region" description="Helical" evidence="1">
    <location>
        <begin position="12"/>
        <end position="33"/>
    </location>
</feature>
<feature type="domain" description="TadE-like" evidence="2">
    <location>
        <begin position="13"/>
        <end position="54"/>
    </location>
</feature>
<evidence type="ECO:0000259" key="2">
    <source>
        <dbReference type="Pfam" id="PF07811"/>
    </source>
</evidence>